<keyword evidence="8" id="KW-1185">Reference proteome</keyword>
<evidence type="ECO:0000313" key="7">
    <source>
        <dbReference type="EMBL" id="KAK6498110.1"/>
    </source>
</evidence>
<keyword evidence="3" id="KW-0233">DNA recombination</keyword>
<evidence type="ECO:0000259" key="6">
    <source>
        <dbReference type="Pfam" id="PF07106"/>
    </source>
</evidence>
<evidence type="ECO:0000256" key="1">
    <source>
        <dbReference type="ARBA" id="ARBA00004123"/>
    </source>
</evidence>
<protein>
    <recommendedName>
        <fullName evidence="6">Homologous-pairing protein 2 winged helix domain-containing protein</fullName>
    </recommendedName>
</protein>
<dbReference type="GO" id="GO:0000794">
    <property type="term" value="C:condensed nuclear chromosome"/>
    <property type="evidence" value="ECO:0007669"/>
    <property type="project" value="TreeGrafter"/>
</dbReference>
<evidence type="ECO:0000256" key="5">
    <source>
        <dbReference type="ARBA" id="ARBA00023254"/>
    </source>
</evidence>
<dbReference type="Pfam" id="PF07106">
    <property type="entry name" value="WHD_TBPIP"/>
    <property type="match status" value="1"/>
</dbReference>
<evidence type="ECO:0000313" key="8">
    <source>
        <dbReference type="Proteomes" id="UP001307849"/>
    </source>
</evidence>
<dbReference type="Gene3D" id="1.20.120.1490">
    <property type="match status" value="1"/>
</dbReference>
<dbReference type="Proteomes" id="UP001307849">
    <property type="component" value="Unassembled WGS sequence"/>
</dbReference>
<reference evidence="7 8" key="1">
    <citation type="submission" date="2019-10" db="EMBL/GenBank/DDBJ databases">
        <authorList>
            <person name="Palmer J.M."/>
        </authorList>
    </citation>
    <scope>NUCLEOTIDE SEQUENCE [LARGE SCALE GENOMIC DNA]</scope>
    <source>
        <strain evidence="7 8">TWF506</strain>
    </source>
</reference>
<keyword evidence="4" id="KW-0539">Nucleus</keyword>
<dbReference type="GO" id="GO:0010774">
    <property type="term" value="P:meiotic strand invasion involved in reciprocal meiotic recombination"/>
    <property type="evidence" value="ECO:0007669"/>
    <property type="project" value="TreeGrafter"/>
</dbReference>
<dbReference type="GO" id="GO:0000709">
    <property type="term" value="P:meiotic joint molecule formation"/>
    <property type="evidence" value="ECO:0007669"/>
    <property type="project" value="TreeGrafter"/>
</dbReference>
<accession>A0AAN8P3Z1</accession>
<dbReference type="PANTHER" id="PTHR15938">
    <property type="entry name" value="TBP-1 INTERACTING PROTEIN"/>
    <property type="match status" value="1"/>
</dbReference>
<dbReference type="Gene3D" id="1.10.10.10">
    <property type="entry name" value="Winged helix-like DNA-binding domain superfamily/Winged helix DNA-binding domain"/>
    <property type="match status" value="1"/>
</dbReference>
<dbReference type="PANTHER" id="PTHR15938:SF0">
    <property type="entry name" value="HOMOLOGOUS-PAIRING PROTEIN 2 HOMOLOG"/>
    <property type="match status" value="1"/>
</dbReference>
<dbReference type="GO" id="GO:0003690">
    <property type="term" value="F:double-stranded DNA binding"/>
    <property type="evidence" value="ECO:0007669"/>
    <property type="project" value="TreeGrafter"/>
</dbReference>
<comment type="similarity">
    <text evidence="2">Belongs to the HOP2 family.</text>
</comment>
<dbReference type="InterPro" id="IPR036388">
    <property type="entry name" value="WH-like_DNA-bd_sf"/>
</dbReference>
<gene>
    <name evidence="7" type="ORF">TWF506_004351</name>
</gene>
<dbReference type="GO" id="GO:0120230">
    <property type="term" value="F:recombinase activator activity"/>
    <property type="evidence" value="ECO:0007669"/>
    <property type="project" value="TreeGrafter"/>
</dbReference>
<organism evidence="7 8">
    <name type="scientific">Arthrobotrys conoides</name>
    <dbReference type="NCBI Taxonomy" id="74498"/>
    <lineage>
        <taxon>Eukaryota</taxon>
        <taxon>Fungi</taxon>
        <taxon>Dikarya</taxon>
        <taxon>Ascomycota</taxon>
        <taxon>Pezizomycotina</taxon>
        <taxon>Orbiliomycetes</taxon>
        <taxon>Orbiliales</taxon>
        <taxon>Orbiliaceae</taxon>
        <taxon>Arthrobotrys</taxon>
    </lineage>
</organism>
<feature type="domain" description="Homologous-pairing protein 2 winged helix" evidence="6">
    <location>
        <begin position="2"/>
        <end position="44"/>
    </location>
</feature>
<dbReference type="InterPro" id="IPR010776">
    <property type="entry name" value="Hop2_WH_dom"/>
</dbReference>
<dbReference type="GO" id="GO:0007129">
    <property type="term" value="P:homologous chromosome pairing at meiosis"/>
    <property type="evidence" value="ECO:0007669"/>
    <property type="project" value="TreeGrafter"/>
</dbReference>
<proteinExistence type="inferred from homology"/>
<evidence type="ECO:0000256" key="2">
    <source>
        <dbReference type="ARBA" id="ARBA00007922"/>
    </source>
</evidence>
<dbReference type="GO" id="GO:0120231">
    <property type="term" value="C:DNA recombinase auxiliary factor complex"/>
    <property type="evidence" value="ECO:0007669"/>
    <property type="project" value="TreeGrafter"/>
</dbReference>
<dbReference type="AlphaFoldDB" id="A0AAN8P3Z1"/>
<comment type="subcellular location">
    <subcellularLocation>
        <location evidence="1">Nucleus</location>
    </subcellularLocation>
</comment>
<keyword evidence="5" id="KW-0469">Meiosis</keyword>
<sequence length="205" mass="23548">MILDYLQKQNRPYSATDISANLHNAVTKANAVKLLKELSDNGDLVDPDDFASPEEIAAMKTSVEVHKERTSTLKAELKSLQVTLQKLRSMPTTDDLRSEVDTLRREVTELRSRLEPLRSGDVKPISAEEKQKVQMEAKKLQGLWIARKRWSKEFFEAVADGLGGDVNLKDLKRWLSLAFYALRLRFFARGFLFNYIVSAWDVPWY</sequence>
<comment type="caution">
    <text evidence="7">The sequence shown here is derived from an EMBL/GenBank/DDBJ whole genome shotgun (WGS) entry which is preliminary data.</text>
</comment>
<evidence type="ECO:0000256" key="4">
    <source>
        <dbReference type="ARBA" id="ARBA00023242"/>
    </source>
</evidence>
<dbReference type="EMBL" id="JAVHJM010000014">
    <property type="protein sequence ID" value="KAK6498110.1"/>
    <property type="molecule type" value="Genomic_DNA"/>
</dbReference>
<evidence type="ECO:0000256" key="3">
    <source>
        <dbReference type="ARBA" id="ARBA00023172"/>
    </source>
</evidence>
<name>A0AAN8P3Z1_9PEZI</name>